<evidence type="ECO:0008006" key="3">
    <source>
        <dbReference type="Google" id="ProtNLM"/>
    </source>
</evidence>
<evidence type="ECO:0000313" key="2">
    <source>
        <dbReference type="Proteomes" id="UP000095143"/>
    </source>
</evidence>
<sequence length="89" mass="9654">MDRYEPVNKSGITNAPTEELIKSMSQVAATLRSSFTLLLSAAVRLAEAGQDEEASGLVKLAKVIEDAEDTMRIHTKDASEGKIVKLNLH</sequence>
<dbReference type="AlphaFoldDB" id="A0A1C2ED90"/>
<comment type="caution">
    <text evidence="1">The sequence shown here is derived from an EMBL/GenBank/DDBJ whole genome shotgun (WGS) entry which is preliminary data.</text>
</comment>
<name>A0A1C2ED90_9PSED</name>
<dbReference type="Proteomes" id="UP000095143">
    <property type="component" value="Unassembled WGS sequence"/>
</dbReference>
<proteinExistence type="predicted"/>
<gene>
    <name evidence="1" type="ORF">BBI10_04120</name>
</gene>
<evidence type="ECO:0000313" key="1">
    <source>
        <dbReference type="EMBL" id="OCX24811.1"/>
    </source>
</evidence>
<organism evidence="1 2">
    <name type="scientific">Pseudomonas graminis</name>
    <dbReference type="NCBI Taxonomy" id="158627"/>
    <lineage>
        <taxon>Bacteria</taxon>
        <taxon>Pseudomonadati</taxon>
        <taxon>Pseudomonadota</taxon>
        <taxon>Gammaproteobacteria</taxon>
        <taxon>Pseudomonadales</taxon>
        <taxon>Pseudomonadaceae</taxon>
        <taxon>Pseudomonas</taxon>
    </lineage>
</organism>
<protein>
    <recommendedName>
        <fullName evidence="3">DUF3077 domain-containing protein</fullName>
    </recommendedName>
</protein>
<reference evidence="1 2" key="1">
    <citation type="submission" date="2016-08" db="EMBL/GenBank/DDBJ databases">
        <title>Whole genome sequence of Pseudomonas graminis strain UASWS1507, a potential biological control agent for agriculture.</title>
        <authorList>
            <person name="Crovadore J."/>
            <person name="Calmin G."/>
            <person name="Chablais R."/>
            <person name="Cochard B."/>
            <person name="Lefort F."/>
        </authorList>
    </citation>
    <scope>NUCLEOTIDE SEQUENCE [LARGE SCALE GENOMIC DNA]</scope>
    <source>
        <strain evidence="1 2">UASWS1507</strain>
    </source>
</reference>
<dbReference type="EMBL" id="MDEN01000053">
    <property type="protein sequence ID" value="OCX24811.1"/>
    <property type="molecule type" value="Genomic_DNA"/>
</dbReference>
<accession>A0A1C2ED90</accession>